<dbReference type="AlphaFoldDB" id="A0A7W7W157"/>
<accession>A0A7W7W157</accession>
<dbReference type="EMBL" id="JACHJT010000001">
    <property type="protein sequence ID" value="MBB4929355.1"/>
    <property type="molecule type" value="Genomic_DNA"/>
</dbReference>
<comment type="caution">
    <text evidence="1">The sequence shown here is derived from an EMBL/GenBank/DDBJ whole genome shotgun (WGS) entry which is preliminary data.</text>
</comment>
<dbReference type="RefSeq" id="WP_184573763.1">
    <property type="nucleotide sequence ID" value="NZ_JACHJT010000001.1"/>
</dbReference>
<proteinExistence type="predicted"/>
<evidence type="ECO:0000313" key="1">
    <source>
        <dbReference type="EMBL" id="MBB4929355.1"/>
    </source>
</evidence>
<sequence>MYSAQVEEESFTEALLDAGAHFFGEMRRIVSGQSQDYSRELERIESLRAHAPRNG</sequence>
<gene>
    <name evidence="1" type="ORF">F4561_000175</name>
</gene>
<dbReference type="Proteomes" id="UP000523007">
    <property type="component" value="Unassembled WGS sequence"/>
</dbReference>
<organism evidence="1 2">
    <name type="scientific">Lipingzhangella halophila</name>
    <dbReference type="NCBI Taxonomy" id="1783352"/>
    <lineage>
        <taxon>Bacteria</taxon>
        <taxon>Bacillati</taxon>
        <taxon>Actinomycetota</taxon>
        <taxon>Actinomycetes</taxon>
        <taxon>Streptosporangiales</taxon>
        <taxon>Nocardiopsidaceae</taxon>
        <taxon>Lipingzhangella</taxon>
    </lineage>
</organism>
<name>A0A7W7W157_9ACTN</name>
<keyword evidence="2" id="KW-1185">Reference proteome</keyword>
<protein>
    <submittedName>
        <fullName evidence="1">Uncharacterized protein</fullName>
    </submittedName>
</protein>
<evidence type="ECO:0000313" key="2">
    <source>
        <dbReference type="Proteomes" id="UP000523007"/>
    </source>
</evidence>
<reference evidence="1 2" key="1">
    <citation type="submission" date="2020-08" db="EMBL/GenBank/DDBJ databases">
        <title>Sequencing the genomes of 1000 actinobacteria strains.</title>
        <authorList>
            <person name="Klenk H.-P."/>
        </authorList>
    </citation>
    <scope>NUCLEOTIDE SEQUENCE [LARGE SCALE GENOMIC DNA]</scope>
    <source>
        <strain evidence="1 2">DSM 102030</strain>
    </source>
</reference>